<name>A0A1I8AIX3_9BILA</name>
<evidence type="ECO:0000313" key="2">
    <source>
        <dbReference type="Proteomes" id="UP000095287"/>
    </source>
</evidence>
<proteinExistence type="predicted"/>
<evidence type="ECO:0000256" key="1">
    <source>
        <dbReference type="SAM" id="MobiDB-lite"/>
    </source>
</evidence>
<dbReference type="Proteomes" id="UP000095287">
    <property type="component" value="Unplaced"/>
</dbReference>
<reference evidence="3" key="1">
    <citation type="submission" date="2016-11" db="UniProtKB">
        <authorList>
            <consortium name="WormBaseParasite"/>
        </authorList>
    </citation>
    <scope>IDENTIFICATION</scope>
</reference>
<organism evidence="2 3">
    <name type="scientific">Steinernema glaseri</name>
    <dbReference type="NCBI Taxonomy" id="37863"/>
    <lineage>
        <taxon>Eukaryota</taxon>
        <taxon>Metazoa</taxon>
        <taxon>Ecdysozoa</taxon>
        <taxon>Nematoda</taxon>
        <taxon>Chromadorea</taxon>
        <taxon>Rhabditida</taxon>
        <taxon>Tylenchina</taxon>
        <taxon>Panagrolaimomorpha</taxon>
        <taxon>Strongyloidoidea</taxon>
        <taxon>Steinernematidae</taxon>
        <taxon>Steinernema</taxon>
    </lineage>
</organism>
<sequence>MRGCANPLAVVAEKQGSCPDRIAAASGGATKHMIIQILKTTHSPIPEGTIEGPGREVTACPRAYGGGGDPETSP</sequence>
<protein>
    <submittedName>
        <fullName evidence="3">Uncharacterized protein</fullName>
    </submittedName>
</protein>
<accession>A0A1I8AIX3</accession>
<evidence type="ECO:0000313" key="3">
    <source>
        <dbReference type="WBParaSite" id="L893_g5936.t1"/>
    </source>
</evidence>
<dbReference type="AlphaFoldDB" id="A0A1I8AIX3"/>
<feature type="region of interest" description="Disordered" evidence="1">
    <location>
        <begin position="44"/>
        <end position="74"/>
    </location>
</feature>
<keyword evidence="2" id="KW-1185">Reference proteome</keyword>
<dbReference type="WBParaSite" id="L893_g5936.t1">
    <property type="protein sequence ID" value="L893_g5936.t1"/>
    <property type="gene ID" value="L893_g5936"/>
</dbReference>
<feature type="compositionally biased region" description="Gly residues" evidence="1">
    <location>
        <begin position="64"/>
        <end position="74"/>
    </location>
</feature>